<keyword evidence="2" id="KW-1185">Reference proteome</keyword>
<proteinExistence type="predicted"/>
<reference evidence="1" key="1">
    <citation type="submission" date="2021-06" db="EMBL/GenBank/DDBJ databases">
        <authorList>
            <person name="Kallberg Y."/>
            <person name="Tangrot J."/>
            <person name="Rosling A."/>
        </authorList>
    </citation>
    <scope>NUCLEOTIDE SEQUENCE</scope>
    <source>
        <strain evidence="1">28 12/20/2015</strain>
    </source>
</reference>
<dbReference type="EMBL" id="CAJVPW010049024">
    <property type="protein sequence ID" value="CAG8762256.1"/>
    <property type="molecule type" value="Genomic_DNA"/>
</dbReference>
<feature type="non-terminal residue" evidence="1">
    <location>
        <position position="1"/>
    </location>
</feature>
<name>A0ACA9QR07_9GLOM</name>
<dbReference type="Proteomes" id="UP000789366">
    <property type="component" value="Unassembled WGS sequence"/>
</dbReference>
<organism evidence="1 2">
    <name type="scientific">Cetraspora pellucida</name>
    <dbReference type="NCBI Taxonomy" id="1433469"/>
    <lineage>
        <taxon>Eukaryota</taxon>
        <taxon>Fungi</taxon>
        <taxon>Fungi incertae sedis</taxon>
        <taxon>Mucoromycota</taxon>
        <taxon>Glomeromycotina</taxon>
        <taxon>Glomeromycetes</taxon>
        <taxon>Diversisporales</taxon>
        <taxon>Gigasporaceae</taxon>
        <taxon>Cetraspora</taxon>
    </lineage>
</organism>
<comment type="caution">
    <text evidence="1">The sequence shown here is derived from an EMBL/GenBank/DDBJ whole genome shotgun (WGS) entry which is preliminary data.</text>
</comment>
<evidence type="ECO:0000313" key="2">
    <source>
        <dbReference type="Proteomes" id="UP000789366"/>
    </source>
</evidence>
<accession>A0ACA9QR07</accession>
<protein>
    <submittedName>
        <fullName evidence="1">4677_t:CDS:1</fullName>
    </submittedName>
</protein>
<gene>
    <name evidence="1" type="ORF">SPELUC_LOCUS15216</name>
</gene>
<evidence type="ECO:0000313" key="1">
    <source>
        <dbReference type="EMBL" id="CAG8762256.1"/>
    </source>
</evidence>
<sequence length="58" mass="6621">SDALYDLAANLKDALKQLEDQKSQKLDEYGEPLILEEGICSLVDDYHSEEETEDNNDF</sequence>